<name>A0ABT5UHX4_9GAMM</name>
<accession>A0ABT5UHX4</accession>
<reference evidence="1 2" key="1">
    <citation type="submission" date="2022-11" db="EMBL/GenBank/DDBJ databases">
        <title>Spartinivicinus poritis sp. nov., isolated from scleractinian coral Porites lutea.</title>
        <authorList>
            <person name="Zhang G."/>
            <person name="Cai L."/>
            <person name="Wei Q."/>
        </authorList>
    </citation>
    <scope>NUCLEOTIDE SEQUENCE [LARGE SCALE GENOMIC DNA]</scope>
    <source>
        <strain evidence="1 2">A2-2</strain>
    </source>
</reference>
<keyword evidence="2" id="KW-1185">Reference proteome</keyword>
<organism evidence="1 2">
    <name type="scientific">Spartinivicinus poritis</name>
    <dbReference type="NCBI Taxonomy" id="2994640"/>
    <lineage>
        <taxon>Bacteria</taxon>
        <taxon>Pseudomonadati</taxon>
        <taxon>Pseudomonadota</taxon>
        <taxon>Gammaproteobacteria</taxon>
        <taxon>Oceanospirillales</taxon>
        <taxon>Zooshikellaceae</taxon>
        <taxon>Spartinivicinus</taxon>
    </lineage>
</organism>
<protein>
    <submittedName>
        <fullName evidence="1">Uncharacterized protein</fullName>
    </submittedName>
</protein>
<evidence type="ECO:0000313" key="1">
    <source>
        <dbReference type="EMBL" id="MDE1465994.1"/>
    </source>
</evidence>
<evidence type="ECO:0000313" key="2">
    <source>
        <dbReference type="Proteomes" id="UP001528823"/>
    </source>
</evidence>
<gene>
    <name evidence="1" type="ORF">ORQ98_28950</name>
</gene>
<sequence length="443" mass="47518">MHGDTRSSDTTPLAGPGVGNITYHSRAFISACPTVLVRTDGNPMALCTAYLDRSPVIRILNKDNGFSMANLKLNSGTLLGGVYAYLDSQDRLVMVDGKNDLIRIRADLVSGPLGKNWDLTIDSKVSLVSAITKYCGSPSCDGVVSLSVDEDSAIWFVSQQSVVGVLDTETGNISTVKLAENELIHNSFSTASGRRAAIATDRALYLLKKDELGNPVIKWRHTYNAGTHRKPGQLSHGTGATPTFFGPNTGTEYVTISDNADNLISLIVRDATTVEGKLICQQRLFDKNSSGTENSAIGVGNTVIVASTYGYPYPAVPKGAGKAIPETADFVGGMIRVDVREDKSGCDVIWKNAVRSSAVPKLSTSDQLIYTVERKHILGKYKTTNMDSFHFTVIDPNTGMTLSQNFIGAGLFQDTLQTAGNAGEGGIYWQGTTSGVTRIESRK</sequence>
<dbReference type="Proteomes" id="UP001528823">
    <property type="component" value="Unassembled WGS sequence"/>
</dbReference>
<proteinExistence type="predicted"/>
<comment type="caution">
    <text evidence="1">The sequence shown here is derived from an EMBL/GenBank/DDBJ whole genome shotgun (WGS) entry which is preliminary data.</text>
</comment>
<dbReference type="EMBL" id="JAPMOU010000113">
    <property type="protein sequence ID" value="MDE1465994.1"/>
    <property type="molecule type" value="Genomic_DNA"/>
</dbReference>